<feature type="region of interest" description="Disordered" evidence="1">
    <location>
        <begin position="1"/>
        <end position="58"/>
    </location>
</feature>
<dbReference type="Proteomes" id="UP000887565">
    <property type="component" value="Unplaced"/>
</dbReference>
<protein>
    <submittedName>
        <fullName evidence="3">Uncharacterized protein</fullName>
    </submittedName>
</protein>
<evidence type="ECO:0000256" key="1">
    <source>
        <dbReference type="SAM" id="MobiDB-lite"/>
    </source>
</evidence>
<proteinExistence type="predicted"/>
<feature type="compositionally biased region" description="Polar residues" evidence="1">
    <location>
        <begin position="33"/>
        <end position="53"/>
    </location>
</feature>
<dbReference type="WBParaSite" id="nRc.2.0.1.t27839-RA">
    <property type="protein sequence ID" value="nRc.2.0.1.t27839-RA"/>
    <property type="gene ID" value="nRc.2.0.1.g27839"/>
</dbReference>
<sequence length="146" mass="16809">MDIDIDIPTQVKADQETEEEARPEYTRREQAFQMAQGTELTSQDVYGQETTTLGGEVTEPRIQLMQPKAEAAKEPEDTEKMIKVIVEETPPLMVAASVPHSTARVEESDESDYVVEVEDEMKRSLQSRDRKELIILRFKLQWQNRP</sequence>
<reference evidence="3" key="1">
    <citation type="submission" date="2022-11" db="UniProtKB">
        <authorList>
            <consortium name="WormBaseParasite"/>
        </authorList>
    </citation>
    <scope>IDENTIFICATION</scope>
</reference>
<keyword evidence="2" id="KW-1185">Reference proteome</keyword>
<evidence type="ECO:0000313" key="3">
    <source>
        <dbReference type="WBParaSite" id="nRc.2.0.1.t27839-RA"/>
    </source>
</evidence>
<feature type="compositionally biased region" description="Basic and acidic residues" evidence="1">
    <location>
        <begin position="20"/>
        <end position="30"/>
    </location>
</feature>
<name>A0A915JNL8_ROMCU</name>
<evidence type="ECO:0000313" key="2">
    <source>
        <dbReference type="Proteomes" id="UP000887565"/>
    </source>
</evidence>
<accession>A0A915JNL8</accession>
<organism evidence="2 3">
    <name type="scientific">Romanomermis culicivorax</name>
    <name type="common">Nematode worm</name>
    <dbReference type="NCBI Taxonomy" id="13658"/>
    <lineage>
        <taxon>Eukaryota</taxon>
        <taxon>Metazoa</taxon>
        <taxon>Ecdysozoa</taxon>
        <taxon>Nematoda</taxon>
        <taxon>Enoplea</taxon>
        <taxon>Dorylaimia</taxon>
        <taxon>Mermithida</taxon>
        <taxon>Mermithoidea</taxon>
        <taxon>Mermithidae</taxon>
        <taxon>Romanomermis</taxon>
    </lineage>
</organism>
<dbReference type="AlphaFoldDB" id="A0A915JNL8"/>